<accession>A0AA38X0B7</accession>
<evidence type="ECO:0000313" key="2">
    <source>
        <dbReference type="EMBL" id="KAJ9604443.1"/>
    </source>
</evidence>
<evidence type="ECO:0000313" key="3">
    <source>
        <dbReference type="Proteomes" id="UP001172673"/>
    </source>
</evidence>
<gene>
    <name evidence="2" type="ORF">H2200_011279</name>
</gene>
<reference evidence="2" key="1">
    <citation type="submission" date="2022-10" db="EMBL/GenBank/DDBJ databases">
        <title>Culturing micro-colonial fungi from biological soil crusts in the Mojave desert and describing Neophaeococcomyces mojavensis, and introducing the new genera and species Taxawa tesnikishii.</title>
        <authorList>
            <person name="Kurbessoian T."/>
            <person name="Stajich J.E."/>
        </authorList>
    </citation>
    <scope>NUCLEOTIDE SEQUENCE</scope>
    <source>
        <strain evidence="2">TK_41</strain>
    </source>
</reference>
<dbReference type="Pfam" id="PF23232">
    <property type="entry name" value="AAA_lid_13"/>
    <property type="match status" value="1"/>
</dbReference>
<protein>
    <recommendedName>
        <fullName evidence="1">AAA+ ATPase lid domain-containing protein</fullName>
    </recommendedName>
</protein>
<comment type="caution">
    <text evidence="2">The sequence shown here is derived from an EMBL/GenBank/DDBJ whole genome shotgun (WGS) entry which is preliminary data.</text>
</comment>
<organism evidence="2 3">
    <name type="scientific">Cladophialophora chaetospira</name>
    <dbReference type="NCBI Taxonomy" id="386627"/>
    <lineage>
        <taxon>Eukaryota</taxon>
        <taxon>Fungi</taxon>
        <taxon>Dikarya</taxon>
        <taxon>Ascomycota</taxon>
        <taxon>Pezizomycotina</taxon>
        <taxon>Eurotiomycetes</taxon>
        <taxon>Chaetothyriomycetidae</taxon>
        <taxon>Chaetothyriales</taxon>
        <taxon>Herpotrichiellaceae</taxon>
        <taxon>Cladophialophora</taxon>
    </lineage>
</organism>
<dbReference type="InterPro" id="IPR056599">
    <property type="entry name" value="AAA_lid_fung"/>
</dbReference>
<dbReference type="AlphaFoldDB" id="A0AA38X0B7"/>
<dbReference type="PANTHER" id="PTHR46411">
    <property type="entry name" value="FAMILY ATPASE, PUTATIVE-RELATED"/>
    <property type="match status" value="1"/>
</dbReference>
<sequence>MARSKALWQDKIQFDDKNVAQILHYALEHYKELKKTKTTWNGRQIRNAFQTAIAIAEYEAHRTAERYKLPEIPKACLEKSHFEKVARASSHFDRYLKMTWGGTERDLARETLERRDSFADSDDGDRARQMKEDVMATVLIEVS</sequence>
<dbReference type="PANTHER" id="PTHR46411:SF2">
    <property type="entry name" value="AAA+ ATPASE DOMAIN-CONTAINING PROTEIN"/>
    <property type="match status" value="1"/>
</dbReference>
<name>A0AA38X0B7_9EURO</name>
<dbReference type="Proteomes" id="UP001172673">
    <property type="component" value="Unassembled WGS sequence"/>
</dbReference>
<dbReference type="EMBL" id="JAPDRK010000019">
    <property type="protein sequence ID" value="KAJ9604443.1"/>
    <property type="molecule type" value="Genomic_DNA"/>
</dbReference>
<proteinExistence type="predicted"/>
<feature type="domain" description="AAA+ ATPase lid" evidence="1">
    <location>
        <begin position="11"/>
        <end position="99"/>
    </location>
</feature>
<evidence type="ECO:0000259" key="1">
    <source>
        <dbReference type="Pfam" id="PF23232"/>
    </source>
</evidence>
<keyword evidence="3" id="KW-1185">Reference proteome</keyword>